<reference evidence="2 3" key="1">
    <citation type="journal article" date="2013" name="Curr. Biol.">
        <title>The Genome of the Foraminiferan Reticulomyxa filosa.</title>
        <authorList>
            <person name="Glockner G."/>
            <person name="Hulsmann N."/>
            <person name="Schleicher M."/>
            <person name="Noegel A.A."/>
            <person name="Eichinger L."/>
            <person name="Gallinger C."/>
            <person name="Pawlowski J."/>
            <person name="Sierra R."/>
            <person name="Euteneuer U."/>
            <person name="Pillet L."/>
            <person name="Moustafa A."/>
            <person name="Platzer M."/>
            <person name="Groth M."/>
            <person name="Szafranski K."/>
            <person name="Schliwa M."/>
        </authorList>
    </citation>
    <scope>NUCLEOTIDE SEQUENCE [LARGE SCALE GENOMIC DNA]</scope>
</reference>
<feature type="coiled-coil region" evidence="1">
    <location>
        <begin position="23"/>
        <end position="56"/>
    </location>
</feature>
<evidence type="ECO:0000313" key="2">
    <source>
        <dbReference type="EMBL" id="ETN97265.1"/>
    </source>
</evidence>
<keyword evidence="3" id="KW-1185">Reference proteome</keyword>
<name>X6L7F2_RETFI</name>
<protein>
    <submittedName>
        <fullName evidence="2">Uncharacterized protein</fullName>
    </submittedName>
</protein>
<evidence type="ECO:0000256" key="1">
    <source>
        <dbReference type="SAM" id="Coils"/>
    </source>
</evidence>
<keyword evidence="1" id="KW-0175">Coiled coil</keyword>
<comment type="caution">
    <text evidence="2">The sequence shown here is derived from an EMBL/GenBank/DDBJ whole genome shotgun (WGS) entry which is preliminary data.</text>
</comment>
<dbReference type="EMBL" id="ASPP01050251">
    <property type="protein sequence ID" value="ETN97265.1"/>
    <property type="molecule type" value="Genomic_DNA"/>
</dbReference>
<organism evidence="2 3">
    <name type="scientific">Reticulomyxa filosa</name>
    <dbReference type="NCBI Taxonomy" id="46433"/>
    <lineage>
        <taxon>Eukaryota</taxon>
        <taxon>Sar</taxon>
        <taxon>Rhizaria</taxon>
        <taxon>Retaria</taxon>
        <taxon>Foraminifera</taxon>
        <taxon>Monothalamids</taxon>
        <taxon>Reticulomyxidae</taxon>
        <taxon>Reticulomyxa</taxon>
    </lineage>
</organism>
<accession>X6L7F2</accession>
<evidence type="ECO:0000313" key="3">
    <source>
        <dbReference type="Proteomes" id="UP000023152"/>
    </source>
</evidence>
<proteinExistence type="predicted"/>
<sequence>ILFKLNMSFENKYSLDKKGVNFQKEIKEQLMKLKEIKEQLMKLKEIKEHLVKLKKLTSAQDLDSRIGSIEEKRTDFDSDIQKVQEKITLLGGMSLLSTKDWLQRQISGISIPQKAIDFLKK</sequence>
<gene>
    <name evidence="2" type="ORF">RFI_40266</name>
</gene>
<feature type="non-terminal residue" evidence="2">
    <location>
        <position position="1"/>
    </location>
</feature>
<dbReference type="AlphaFoldDB" id="X6L7F2"/>
<dbReference type="Proteomes" id="UP000023152">
    <property type="component" value="Unassembled WGS sequence"/>
</dbReference>